<dbReference type="Proteomes" id="UP001187531">
    <property type="component" value="Unassembled WGS sequence"/>
</dbReference>
<organism evidence="1 2">
    <name type="scientific">Artemia franciscana</name>
    <name type="common">Brine shrimp</name>
    <name type="synonym">Artemia sanfranciscana</name>
    <dbReference type="NCBI Taxonomy" id="6661"/>
    <lineage>
        <taxon>Eukaryota</taxon>
        <taxon>Metazoa</taxon>
        <taxon>Ecdysozoa</taxon>
        <taxon>Arthropoda</taxon>
        <taxon>Crustacea</taxon>
        <taxon>Branchiopoda</taxon>
        <taxon>Anostraca</taxon>
        <taxon>Artemiidae</taxon>
        <taxon>Artemia</taxon>
    </lineage>
</organism>
<keyword evidence="2" id="KW-1185">Reference proteome</keyword>
<dbReference type="EMBL" id="JAVRJZ010000014">
    <property type="protein sequence ID" value="KAK2713856.1"/>
    <property type="molecule type" value="Genomic_DNA"/>
</dbReference>
<proteinExistence type="predicted"/>
<reference evidence="1" key="1">
    <citation type="submission" date="2023-07" db="EMBL/GenBank/DDBJ databases">
        <title>Chromosome-level genome assembly of Artemia franciscana.</title>
        <authorList>
            <person name="Jo E."/>
        </authorList>
    </citation>
    <scope>NUCLEOTIDE SEQUENCE</scope>
    <source>
        <tissue evidence="1">Whole body</tissue>
    </source>
</reference>
<sequence length="179" mass="20453">MDMARKATHKYQEGAIANDSPEKKMYRVDLQKVTLIPELPGNKDSVFLSRLIVFIETFAKVYPKDPGSLGSGNSFCMLWNEALRGRGAESIVDSLLSVITATSERDINSFIFWMDHCSGQKKNWTLTRHQGAFLRNKKEVIVKKLCPMMPCNSRQFWLDLPVTAVPDLTIDEDYPYEEE</sequence>
<evidence type="ECO:0000313" key="2">
    <source>
        <dbReference type="Proteomes" id="UP001187531"/>
    </source>
</evidence>
<comment type="caution">
    <text evidence="1">The sequence shown here is derived from an EMBL/GenBank/DDBJ whole genome shotgun (WGS) entry which is preliminary data.</text>
</comment>
<accession>A0AA88HTL0</accession>
<protein>
    <submittedName>
        <fullName evidence="1">Uncharacterized protein</fullName>
    </submittedName>
</protein>
<evidence type="ECO:0000313" key="1">
    <source>
        <dbReference type="EMBL" id="KAK2713856.1"/>
    </source>
</evidence>
<gene>
    <name evidence="1" type="ORF">QYM36_009669</name>
</gene>
<name>A0AA88HTL0_ARTSF</name>
<dbReference type="AlphaFoldDB" id="A0AA88HTL0"/>